<reference evidence="2 3" key="1">
    <citation type="submission" date="2019-05" db="EMBL/GenBank/DDBJ databases">
        <title>Genome sequence of Cellulomonas hominis strain CS1.</title>
        <authorList>
            <person name="Belmont J."/>
            <person name="Maclea K.S."/>
        </authorList>
    </citation>
    <scope>NUCLEOTIDE SEQUENCE [LARGE SCALE GENOMIC DNA]</scope>
    <source>
        <strain evidence="2 3">CS1</strain>
    </source>
</reference>
<dbReference type="AlphaFoldDB" id="A0A7Z8NPA7"/>
<feature type="transmembrane region" description="Helical" evidence="1">
    <location>
        <begin position="242"/>
        <end position="259"/>
    </location>
</feature>
<evidence type="ECO:0008006" key="4">
    <source>
        <dbReference type="Google" id="ProtNLM"/>
    </source>
</evidence>
<dbReference type="RefSeq" id="WP_154730930.1">
    <property type="nucleotide sequence ID" value="NZ_SZYE01000226.1"/>
</dbReference>
<keyword evidence="1" id="KW-0812">Transmembrane</keyword>
<feature type="transmembrane region" description="Helical" evidence="1">
    <location>
        <begin position="60"/>
        <end position="76"/>
    </location>
</feature>
<feature type="transmembrane region" description="Helical" evidence="1">
    <location>
        <begin position="452"/>
        <end position="471"/>
    </location>
</feature>
<feature type="transmembrane region" description="Helical" evidence="1">
    <location>
        <begin position="509"/>
        <end position="531"/>
    </location>
</feature>
<dbReference type="OrthoDB" id="5196235at2"/>
<feature type="transmembrane region" description="Helical" evidence="1">
    <location>
        <begin position="216"/>
        <end position="236"/>
    </location>
</feature>
<accession>A0A7Z8NPA7</accession>
<feature type="transmembrane region" description="Helical" evidence="1">
    <location>
        <begin position="264"/>
        <end position="280"/>
    </location>
</feature>
<feature type="transmembrane region" description="Helical" evidence="1">
    <location>
        <begin position="183"/>
        <end position="209"/>
    </location>
</feature>
<feature type="transmembrane region" description="Helical" evidence="1">
    <location>
        <begin position="286"/>
        <end position="304"/>
    </location>
</feature>
<organism evidence="2 3">
    <name type="scientific">Cellulomonas hominis</name>
    <dbReference type="NCBI Taxonomy" id="156981"/>
    <lineage>
        <taxon>Bacteria</taxon>
        <taxon>Bacillati</taxon>
        <taxon>Actinomycetota</taxon>
        <taxon>Actinomycetes</taxon>
        <taxon>Micrococcales</taxon>
        <taxon>Cellulomonadaceae</taxon>
        <taxon>Cellulomonas</taxon>
    </lineage>
</organism>
<comment type="caution">
    <text evidence="2">The sequence shown here is derived from an EMBL/GenBank/DDBJ whole genome shotgun (WGS) entry which is preliminary data.</text>
</comment>
<dbReference type="Proteomes" id="UP000308121">
    <property type="component" value="Unassembled WGS sequence"/>
</dbReference>
<evidence type="ECO:0000313" key="3">
    <source>
        <dbReference type="Proteomes" id="UP000308121"/>
    </source>
</evidence>
<proteinExistence type="predicted"/>
<evidence type="ECO:0000256" key="1">
    <source>
        <dbReference type="SAM" id="Phobius"/>
    </source>
</evidence>
<keyword evidence="1" id="KW-0472">Membrane</keyword>
<dbReference type="EMBL" id="SZYE01000226">
    <property type="protein sequence ID" value="TKR22217.1"/>
    <property type="molecule type" value="Genomic_DNA"/>
</dbReference>
<feature type="transmembrane region" description="Helical" evidence="1">
    <location>
        <begin position="311"/>
        <end position="331"/>
    </location>
</feature>
<gene>
    <name evidence="2" type="ORF">FA014_17635</name>
</gene>
<evidence type="ECO:0000313" key="2">
    <source>
        <dbReference type="EMBL" id="TKR22217.1"/>
    </source>
</evidence>
<feature type="transmembrane region" description="Helical" evidence="1">
    <location>
        <begin position="36"/>
        <end position="54"/>
    </location>
</feature>
<feature type="transmembrane region" description="Helical" evidence="1">
    <location>
        <begin position="478"/>
        <end position="497"/>
    </location>
</feature>
<name>A0A7Z8NPA7_9CELL</name>
<feature type="transmembrane region" description="Helical" evidence="1">
    <location>
        <begin position="83"/>
        <end position="103"/>
    </location>
</feature>
<feature type="transmembrane region" description="Helical" evidence="1">
    <location>
        <begin position="383"/>
        <end position="406"/>
    </location>
</feature>
<feature type="transmembrane region" description="Helical" evidence="1">
    <location>
        <begin position="538"/>
        <end position="558"/>
    </location>
</feature>
<protein>
    <recommendedName>
        <fullName evidence="4">Glycosyltransferase RgtA/B/C/D-like domain-containing protein</fullName>
    </recommendedName>
</protein>
<feature type="transmembrane region" description="Helical" evidence="1">
    <location>
        <begin position="351"/>
        <end position="371"/>
    </location>
</feature>
<keyword evidence="1" id="KW-1133">Transmembrane helix</keyword>
<sequence>MRTRQRGRVRAGAAPPAAAVPGPWPLRLLASVPDRLVVLLLCLAVASTAGTLTGQFRPEVVLPATAVLGALTWRLVPTAPGRAAPAAGGAVVAVALAAAWVVANAPYASRYLVVLRDPGFLTLRGLWLSEHADPNLPLSETTRYIGALNPDITAVPAAYAEAEGLLHVQGATLLPALIGSVGWVAGAPGVLAGNLLIGAVALLAVYSLARRLVGPWWALLPVVVLGTSVPMTVFSRGAYTEPVAMAFVFGGLSLAWAALAGRRLLPHLLAGALVGAAALARIDGAAVVVGLVLGVGLATAAALAPRRRARLRAALGLQAAGALAMVGLGWLDLRVNSPEYLENLGGEFTRLTAALLAALLLVLALTPRLPWQRLRAGLLAHRRAASWTAAALVLVVGAALASRPWWYEGHGFHPESAYAQAVEWLQAAEGLPLDGTRTYDELSLTWVSWYHGWPFVVLAVLGLAVSAWRAVRDRDPRWWTVLTVVAAPSVLYLWQVSITPDQVWAMRRLLPVTLPGFAVTATVAVAALWSARRWWARAGAVLAAVAVAVVPVTTWHGLFRVVEQDGRLAEAQTVCAALGTDRVLYVRAGGPPYLATLRSVCDVEGLEISSVPDADRLADLHDDWGPFDVVTFADWALPWVGGTTPAPLLRTTTTSWESTLLGVPDGYAVGESTVWVGSVRPDGGVVPAPG</sequence>